<dbReference type="EMBL" id="LHQS01000001">
    <property type="protein sequence ID" value="RXE57054.1"/>
    <property type="molecule type" value="Genomic_DNA"/>
</dbReference>
<comment type="caution">
    <text evidence="6">The sequence shown here is derived from an EMBL/GenBank/DDBJ whole genome shotgun (WGS) entry which is preliminary data.</text>
</comment>
<dbReference type="Gene3D" id="3.40.50.720">
    <property type="entry name" value="NAD(P)-binding Rossmann-like Domain"/>
    <property type="match status" value="1"/>
</dbReference>
<dbReference type="InterPro" id="IPR013154">
    <property type="entry name" value="ADH-like_N"/>
</dbReference>
<dbReference type="RefSeq" id="WP_128692810.1">
    <property type="nucleotide sequence ID" value="NZ_LHQS01000001.1"/>
</dbReference>
<organism evidence="6 7">
    <name type="scientific">Methanoculleus taiwanensis</name>
    <dbReference type="NCBI Taxonomy" id="1550565"/>
    <lineage>
        <taxon>Archaea</taxon>
        <taxon>Methanobacteriati</taxon>
        <taxon>Methanobacteriota</taxon>
        <taxon>Stenosarchaea group</taxon>
        <taxon>Methanomicrobia</taxon>
        <taxon>Methanomicrobiales</taxon>
        <taxon>Methanomicrobiaceae</taxon>
        <taxon>Methanoculleus</taxon>
    </lineage>
</organism>
<evidence type="ECO:0000256" key="3">
    <source>
        <dbReference type="ARBA" id="ARBA00022723"/>
    </source>
</evidence>
<dbReference type="PANTHER" id="PTHR42813">
    <property type="entry name" value="ZINC-TYPE ALCOHOL DEHYDROGENASE-LIKE"/>
    <property type="match status" value="1"/>
</dbReference>
<sequence length="357" mass="37438">MKGLAMLRIGEVGWIEKDRPSCGSRDAIVKPLALAPCTSDIHTAWEGAIGERHNLILGHEALGIVDEVGSGVKDFKPGDRVIVPAITPDWDSEAVQRGFPSQTGGPLGGWKFSNFKDGVFAEFFHVNLADSNLAHLPDGMTLEAGVMLPDMLSTGFLGAENARIEIGATVAVLGIGPVGLSSIAGAKLRGAGRIFAVGTRPAAVKVAKKYGATDIIDYRNGNTAEQIIEATGGAGVDAVIIAGGGAEILMDAVTMGKPGSVISNVNYFGKGIGDRDSIPIPRAGWGVGMADKDIVTGLCPGGRVRMERLAEIVTYGRMDPSLMATHIFKGFDTLKEALLLMKEKPGDLIKPVVLLDQ</sequence>
<reference evidence="6 7" key="1">
    <citation type="journal article" date="2015" name="Int. J. Syst. Evol. Microbiol.">
        <title>Methanoculleus taiwanensis sp. nov., a methanogen isolated from deep marine sediment at the deformation front area near Taiwan.</title>
        <authorList>
            <person name="Weng C.Y."/>
            <person name="Chen S.C."/>
            <person name="Lai M.C."/>
            <person name="Wu S.Y."/>
            <person name="Lin S."/>
            <person name="Yang T.F."/>
            <person name="Chen P.C."/>
        </authorList>
    </citation>
    <scope>NUCLEOTIDE SEQUENCE [LARGE SCALE GENOMIC DNA]</scope>
    <source>
        <strain evidence="6 7">CYW4</strain>
    </source>
</reference>
<comment type="cofactor">
    <cofactor evidence="1">
        <name>Zn(2+)</name>
        <dbReference type="ChEBI" id="CHEBI:29105"/>
    </cofactor>
</comment>
<comment type="similarity">
    <text evidence="2">Belongs to the zinc-containing alcohol dehydrogenase family.</text>
</comment>
<dbReference type="GO" id="GO:0030554">
    <property type="term" value="F:adenyl nucleotide binding"/>
    <property type="evidence" value="ECO:0007669"/>
    <property type="project" value="UniProtKB-ARBA"/>
</dbReference>
<dbReference type="InterPro" id="IPR013149">
    <property type="entry name" value="ADH-like_C"/>
</dbReference>
<dbReference type="AlphaFoldDB" id="A0A498H5T3"/>
<evidence type="ECO:0000256" key="1">
    <source>
        <dbReference type="ARBA" id="ARBA00001947"/>
    </source>
</evidence>
<dbReference type="CDD" id="cd08285">
    <property type="entry name" value="NADP_ADH"/>
    <property type="match status" value="1"/>
</dbReference>
<evidence type="ECO:0000313" key="7">
    <source>
        <dbReference type="Proteomes" id="UP000290932"/>
    </source>
</evidence>
<evidence type="ECO:0000259" key="5">
    <source>
        <dbReference type="SMART" id="SM00829"/>
    </source>
</evidence>
<dbReference type="Gene3D" id="3.90.180.10">
    <property type="entry name" value="Medium-chain alcohol dehydrogenases, catalytic domain"/>
    <property type="match status" value="1"/>
</dbReference>
<evidence type="ECO:0000313" key="6">
    <source>
        <dbReference type="EMBL" id="RXE57054.1"/>
    </source>
</evidence>
<proteinExistence type="inferred from homology"/>
<dbReference type="SMART" id="SM00829">
    <property type="entry name" value="PKS_ER"/>
    <property type="match status" value="1"/>
</dbReference>
<keyword evidence="3" id="KW-0479">Metal-binding</keyword>
<dbReference type="GO" id="GO:0044281">
    <property type="term" value="P:small molecule metabolic process"/>
    <property type="evidence" value="ECO:0007669"/>
    <property type="project" value="UniProtKB-ARBA"/>
</dbReference>
<keyword evidence="4" id="KW-0862">Zinc</keyword>
<evidence type="ECO:0000256" key="4">
    <source>
        <dbReference type="ARBA" id="ARBA00022833"/>
    </source>
</evidence>
<protein>
    <submittedName>
        <fullName evidence="6">Isopropanol dehydrogenase</fullName>
    </submittedName>
</protein>
<name>A0A498H5T3_9EURY</name>
<dbReference type="InterPro" id="IPR020843">
    <property type="entry name" value="ER"/>
</dbReference>
<dbReference type="GO" id="GO:0043168">
    <property type="term" value="F:anion binding"/>
    <property type="evidence" value="ECO:0007669"/>
    <property type="project" value="UniProtKB-ARBA"/>
</dbReference>
<dbReference type="OrthoDB" id="9358at2157"/>
<dbReference type="SUPFAM" id="SSF50129">
    <property type="entry name" value="GroES-like"/>
    <property type="match status" value="1"/>
</dbReference>
<feature type="domain" description="Enoyl reductase (ER)" evidence="5">
    <location>
        <begin position="10"/>
        <end position="340"/>
    </location>
</feature>
<keyword evidence="7" id="KW-1185">Reference proteome</keyword>
<dbReference type="InterPro" id="IPR011032">
    <property type="entry name" value="GroES-like_sf"/>
</dbReference>
<dbReference type="SUPFAM" id="SSF51735">
    <property type="entry name" value="NAD(P)-binding Rossmann-fold domains"/>
    <property type="match status" value="1"/>
</dbReference>
<accession>A0A498H5T3</accession>
<evidence type="ECO:0000256" key="2">
    <source>
        <dbReference type="ARBA" id="ARBA00008072"/>
    </source>
</evidence>
<dbReference type="Proteomes" id="UP000290932">
    <property type="component" value="Unassembled WGS sequence"/>
</dbReference>
<dbReference type="Pfam" id="PF08240">
    <property type="entry name" value="ADH_N"/>
    <property type="match status" value="1"/>
</dbReference>
<dbReference type="InterPro" id="IPR036291">
    <property type="entry name" value="NAD(P)-bd_dom_sf"/>
</dbReference>
<dbReference type="PANTHER" id="PTHR42813:SF4">
    <property type="entry name" value="NADP-DEPENDENT ISOPROPANOL DEHYDROGENASE"/>
    <property type="match status" value="1"/>
</dbReference>
<gene>
    <name evidence="6" type="ORF">ABH15_02675</name>
</gene>
<dbReference type="GO" id="GO:0016616">
    <property type="term" value="F:oxidoreductase activity, acting on the CH-OH group of donors, NAD or NADP as acceptor"/>
    <property type="evidence" value="ECO:0007669"/>
    <property type="project" value="UniProtKB-ARBA"/>
</dbReference>
<dbReference type="Pfam" id="PF00107">
    <property type="entry name" value="ADH_zinc_N"/>
    <property type="match status" value="1"/>
</dbReference>
<dbReference type="GO" id="GO:0046872">
    <property type="term" value="F:metal ion binding"/>
    <property type="evidence" value="ECO:0007669"/>
    <property type="project" value="UniProtKB-KW"/>
</dbReference>